<dbReference type="InterPro" id="IPR005495">
    <property type="entry name" value="LptG/LptF_permease"/>
</dbReference>
<sequence>MIIGPTLGRYFARHFIRAVLIVFGTVFALIYTLDLVELMRRAGDAEGASTSMMAMLALFRTPAVAEQVLPFAILFGAMATLLNLSRKLELVIARAAGVSAWEFLQPPVLVALLVGIVAITVYNPFAAHLKQHASRVEARIFAKSQKFQPGKEQWLRERRPEGEVIIRADQVIENSTTLNRVTFFNFNPDGSFRDRIEARTATLEHGYWNVADGRVISAGAPPQPFSTKRIASSLDADQVRQAFTPPESVPLWQLPQVIERTEKAGLDATAYRLQLDVLIARPMLFVAMVLVAASFSLRFFRFGGVAKMVLSGVVAGFVLYVATELMQDLGGSGMLGTAVAAWFPAVTGALLGVLALLYQEDG</sequence>
<dbReference type="AlphaFoldDB" id="A0A4V2RXR7"/>
<evidence type="ECO:0000256" key="5">
    <source>
        <dbReference type="ARBA" id="ARBA00023136"/>
    </source>
</evidence>
<keyword evidence="2" id="KW-1003">Cell membrane</keyword>
<keyword evidence="5 6" id="KW-0472">Membrane</keyword>
<dbReference type="Proteomes" id="UP000294881">
    <property type="component" value="Unassembled WGS sequence"/>
</dbReference>
<organism evidence="7 8">
    <name type="scientific">Camelimonas lactis</name>
    <dbReference type="NCBI Taxonomy" id="659006"/>
    <lineage>
        <taxon>Bacteria</taxon>
        <taxon>Pseudomonadati</taxon>
        <taxon>Pseudomonadota</taxon>
        <taxon>Alphaproteobacteria</taxon>
        <taxon>Hyphomicrobiales</taxon>
        <taxon>Chelatococcaceae</taxon>
        <taxon>Camelimonas</taxon>
    </lineage>
</organism>
<dbReference type="RefSeq" id="WP_132003610.1">
    <property type="nucleotide sequence ID" value="NZ_JBHUNN010000002.1"/>
</dbReference>
<dbReference type="GO" id="GO:0055085">
    <property type="term" value="P:transmembrane transport"/>
    <property type="evidence" value="ECO:0007669"/>
    <property type="project" value="InterPro"/>
</dbReference>
<evidence type="ECO:0000256" key="2">
    <source>
        <dbReference type="ARBA" id="ARBA00022475"/>
    </source>
</evidence>
<dbReference type="OrthoDB" id="9798468at2"/>
<evidence type="ECO:0000256" key="4">
    <source>
        <dbReference type="ARBA" id="ARBA00022989"/>
    </source>
</evidence>
<name>A0A4V2RXR7_9HYPH</name>
<dbReference type="GO" id="GO:0015920">
    <property type="term" value="P:lipopolysaccharide transport"/>
    <property type="evidence" value="ECO:0007669"/>
    <property type="project" value="TreeGrafter"/>
</dbReference>
<comment type="caution">
    <text evidence="7">The sequence shown here is derived from an EMBL/GenBank/DDBJ whole genome shotgun (WGS) entry which is preliminary data.</text>
</comment>
<feature type="transmembrane region" description="Helical" evidence="6">
    <location>
        <begin position="335"/>
        <end position="358"/>
    </location>
</feature>
<feature type="transmembrane region" description="Helical" evidence="6">
    <location>
        <begin position="15"/>
        <end position="36"/>
    </location>
</feature>
<dbReference type="Pfam" id="PF03739">
    <property type="entry name" value="LptF_LptG"/>
    <property type="match status" value="1"/>
</dbReference>
<dbReference type="PANTHER" id="PTHR33529">
    <property type="entry name" value="SLR0882 PROTEIN-RELATED"/>
    <property type="match status" value="1"/>
</dbReference>
<evidence type="ECO:0000256" key="3">
    <source>
        <dbReference type="ARBA" id="ARBA00022692"/>
    </source>
</evidence>
<evidence type="ECO:0000313" key="7">
    <source>
        <dbReference type="EMBL" id="TCO15297.1"/>
    </source>
</evidence>
<protein>
    <submittedName>
        <fullName evidence="7">Lipopolysaccharide export system permease protein</fullName>
    </submittedName>
</protein>
<evidence type="ECO:0000256" key="6">
    <source>
        <dbReference type="SAM" id="Phobius"/>
    </source>
</evidence>
<dbReference type="GO" id="GO:0043190">
    <property type="term" value="C:ATP-binding cassette (ABC) transporter complex"/>
    <property type="evidence" value="ECO:0007669"/>
    <property type="project" value="InterPro"/>
</dbReference>
<proteinExistence type="predicted"/>
<reference evidence="7 8" key="1">
    <citation type="submission" date="2019-03" db="EMBL/GenBank/DDBJ databases">
        <title>Genomic Encyclopedia of Type Strains, Phase IV (KMG-IV): sequencing the most valuable type-strain genomes for metagenomic binning, comparative biology and taxonomic classification.</title>
        <authorList>
            <person name="Goeker M."/>
        </authorList>
    </citation>
    <scope>NUCLEOTIDE SEQUENCE [LARGE SCALE GENOMIC DNA]</scope>
    <source>
        <strain evidence="7 8">DSM 22958</strain>
    </source>
</reference>
<feature type="transmembrane region" description="Helical" evidence="6">
    <location>
        <begin position="305"/>
        <end position="323"/>
    </location>
</feature>
<keyword evidence="3 6" id="KW-0812">Transmembrane</keyword>
<dbReference type="NCBIfam" id="TIGR04408">
    <property type="entry name" value="LptG_lptG"/>
    <property type="match status" value="1"/>
</dbReference>
<feature type="transmembrane region" description="Helical" evidence="6">
    <location>
        <begin position="278"/>
        <end position="299"/>
    </location>
</feature>
<comment type="subcellular location">
    <subcellularLocation>
        <location evidence="1">Cell membrane</location>
        <topology evidence="1">Multi-pass membrane protein</topology>
    </subcellularLocation>
</comment>
<keyword evidence="4 6" id="KW-1133">Transmembrane helix</keyword>
<keyword evidence="8" id="KW-1185">Reference proteome</keyword>
<dbReference type="PANTHER" id="PTHR33529:SF2">
    <property type="entry name" value="LIPOPOLYSACCHARIDE EXPORT SYSTEM PERMEASE PROTEIN LPTG"/>
    <property type="match status" value="1"/>
</dbReference>
<dbReference type="InterPro" id="IPR030923">
    <property type="entry name" value="LptG"/>
</dbReference>
<evidence type="ECO:0000313" key="8">
    <source>
        <dbReference type="Proteomes" id="UP000294881"/>
    </source>
</evidence>
<dbReference type="EMBL" id="SLWL01000002">
    <property type="protein sequence ID" value="TCO15297.1"/>
    <property type="molecule type" value="Genomic_DNA"/>
</dbReference>
<feature type="transmembrane region" description="Helical" evidence="6">
    <location>
        <begin position="104"/>
        <end position="125"/>
    </location>
</feature>
<feature type="transmembrane region" description="Helical" evidence="6">
    <location>
        <begin position="57"/>
        <end position="84"/>
    </location>
</feature>
<accession>A0A4V2RXR7</accession>
<gene>
    <name evidence="7" type="ORF">EV666_102276</name>
</gene>
<evidence type="ECO:0000256" key="1">
    <source>
        <dbReference type="ARBA" id="ARBA00004651"/>
    </source>
</evidence>